<evidence type="ECO:0000256" key="1">
    <source>
        <dbReference type="SAM" id="MobiDB-lite"/>
    </source>
</evidence>
<protein>
    <submittedName>
        <fullName evidence="2">Uncharacterized protein</fullName>
    </submittedName>
</protein>
<comment type="caution">
    <text evidence="2">The sequence shown here is derived from an EMBL/GenBank/DDBJ whole genome shotgun (WGS) entry which is preliminary data.</text>
</comment>
<feature type="region of interest" description="Disordered" evidence="1">
    <location>
        <begin position="91"/>
        <end position="112"/>
    </location>
</feature>
<proteinExistence type="predicted"/>
<dbReference type="Proteomes" id="UP001054252">
    <property type="component" value="Unassembled WGS sequence"/>
</dbReference>
<evidence type="ECO:0000313" key="3">
    <source>
        <dbReference type="Proteomes" id="UP001054252"/>
    </source>
</evidence>
<reference evidence="2 3" key="1">
    <citation type="journal article" date="2021" name="Commun. Biol.">
        <title>The genome of Shorea leprosula (Dipterocarpaceae) highlights the ecological relevance of drought in aseasonal tropical rainforests.</title>
        <authorList>
            <person name="Ng K.K.S."/>
            <person name="Kobayashi M.J."/>
            <person name="Fawcett J.A."/>
            <person name="Hatakeyama M."/>
            <person name="Paape T."/>
            <person name="Ng C.H."/>
            <person name="Ang C.C."/>
            <person name="Tnah L.H."/>
            <person name="Lee C.T."/>
            <person name="Nishiyama T."/>
            <person name="Sese J."/>
            <person name="O'Brien M.J."/>
            <person name="Copetti D."/>
            <person name="Mohd Noor M.I."/>
            <person name="Ong R.C."/>
            <person name="Putra M."/>
            <person name="Sireger I.Z."/>
            <person name="Indrioko S."/>
            <person name="Kosugi Y."/>
            <person name="Izuno A."/>
            <person name="Isagi Y."/>
            <person name="Lee S.L."/>
            <person name="Shimizu K.K."/>
        </authorList>
    </citation>
    <scope>NUCLEOTIDE SEQUENCE [LARGE SCALE GENOMIC DNA]</scope>
    <source>
        <strain evidence="2">214</strain>
    </source>
</reference>
<evidence type="ECO:0000313" key="2">
    <source>
        <dbReference type="EMBL" id="GKV50063.1"/>
    </source>
</evidence>
<gene>
    <name evidence="2" type="ORF">SLEP1_g56779</name>
</gene>
<dbReference type="EMBL" id="BPVZ01000335">
    <property type="protein sequence ID" value="GKV50063.1"/>
    <property type="molecule type" value="Genomic_DNA"/>
</dbReference>
<dbReference type="AlphaFoldDB" id="A0AAV5MJA6"/>
<organism evidence="2 3">
    <name type="scientific">Rubroshorea leprosula</name>
    <dbReference type="NCBI Taxonomy" id="152421"/>
    <lineage>
        <taxon>Eukaryota</taxon>
        <taxon>Viridiplantae</taxon>
        <taxon>Streptophyta</taxon>
        <taxon>Embryophyta</taxon>
        <taxon>Tracheophyta</taxon>
        <taxon>Spermatophyta</taxon>
        <taxon>Magnoliopsida</taxon>
        <taxon>eudicotyledons</taxon>
        <taxon>Gunneridae</taxon>
        <taxon>Pentapetalae</taxon>
        <taxon>rosids</taxon>
        <taxon>malvids</taxon>
        <taxon>Malvales</taxon>
        <taxon>Dipterocarpaceae</taxon>
        <taxon>Rubroshorea</taxon>
    </lineage>
</organism>
<keyword evidence="3" id="KW-1185">Reference proteome</keyword>
<accession>A0AAV5MJA6</accession>
<name>A0AAV5MJA6_9ROSI</name>
<sequence>MCLIAPVNWRINGGFLVETTSDVPNKTNSSSSPRFSSPFSLPDLVVHHPSLARLTDPGTPQIKSQSLPQSAGIWLEWVVLGYATGVEYHGARPNDFSRREKETCREHKLGQI</sequence>